<name>A0A1G9HK59_9RHOB</name>
<keyword evidence="2" id="KW-1185">Reference proteome</keyword>
<evidence type="ECO:0000313" key="1">
    <source>
        <dbReference type="EMBL" id="SDL13371.1"/>
    </source>
</evidence>
<dbReference type="STRING" id="571298.SAMN04488026_10694"/>
<dbReference type="EMBL" id="FNEK01000069">
    <property type="protein sequence ID" value="SDL13371.1"/>
    <property type="molecule type" value="Genomic_DNA"/>
</dbReference>
<dbReference type="RefSeq" id="WP_093162632.1">
    <property type="nucleotide sequence ID" value="NZ_FNEK01000069.1"/>
</dbReference>
<dbReference type="Gene3D" id="3.30.300.20">
    <property type="match status" value="1"/>
</dbReference>
<protein>
    <submittedName>
        <fullName evidence="1">Uncharacterized OsmC-related protein</fullName>
    </submittedName>
</protein>
<dbReference type="Pfam" id="PF02566">
    <property type="entry name" value="OsmC"/>
    <property type="match status" value="1"/>
</dbReference>
<dbReference type="InterPro" id="IPR003718">
    <property type="entry name" value="OsmC/Ohr_fam"/>
</dbReference>
<dbReference type="InterPro" id="IPR036102">
    <property type="entry name" value="OsmC/Ohrsf"/>
</dbReference>
<sequence>MSDMIDNDIIEPSIDPTTKKIGVRHVKATNAAGTRTKIQVRDFAPVYTDEPASLGGTNSAPSPLETVLVALVGCDGVIINGVAKAMGFDYTGVDFACESQIDVRGPKGVPGIRPYFESGTLTITVYSDETDARFRQLAKNVEFRCPVMNLLAAAKVDMAVTWEQRPAEEYSGSVE</sequence>
<organism evidence="1 2">
    <name type="scientific">Aliiruegeria lutimaris</name>
    <dbReference type="NCBI Taxonomy" id="571298"/>
    <lineage>
        <taxon>Bacteria</taxon>
        <taxon>Pseudomonadati</taxon>
        <taxon>Pseudomonadota</taxon>
        <taxon>Alphaproteobacteria</taxon>
        <taxon>Rhodobacterales</taxon>
        <taxon>Roseobacteraceae</taxon>
        <taxon>Aliiruegeria</taxon>
    </lineage>
</organism>
<gene>
    <name evidence="1" type="ORF">SAMN04488026_10694</name>
</gene>
<accession>A0A1G9HK59</accession>
<dbReference type="InterPro" id="IPR015946">
    <property type="entry name" value="KH_dom-like_a/b"/>
</dbReference>
<dbReference type="Proteomes" id="UP000199382">
    <property type="component" value="Unassembled WGS sequence"/>
</dbReference>
<dbReference type="PANTHER" id="PTHR35368">
    <property type="entry name" value="HYDROPEROXIDE REDUCTASE"/>
    <property type="match status" value="1"/>
</dbReference>
<dbReference type="InterPro" id="IPR052924">
    <property type="entry name" value="OsmC/Ohr_hydroprdx_reductase"/>
</dbReference>
<proteinExistence type="predicted"/>
<dbReference type="SUPFAM" id="SSF82784">
    <property type="entry name" value="OsmC-like"/>
    <property type="match status" value="1"/>
</dbReference>
<dbReference type="OrthoDB" id="1433018at2"/>
<evidence type="ECO:0000313" key="2">
    <source>
        <dbReference type="Proteomes" id="UP000199382"/>
    </source>
</evidence>
<reference evidence="1 2" key="1">
    <citation type="submission" date="2016-10" db="EMBL/GenBank/DDBJ databases">
        <authorList>
            <person name="de Groot N.N."/>
        </authorList>
    </citation>
    <scope>NUCLEOTIDE SEQUENCE [LARGE SCALE GENOMIC DNA]</scope>
    <source>
        <strain evidence="1 2">DSM 25294</strain>
    </source>
</reference>
<dbReference type="PANTHER" id="PTHR35368:SF1">
    <property type="entry name" value="HYDROPEROXIDE REDUCTASE"/>
    <property type="match status" value="1"/>
</dbReference>
<dbReference type="AlphaFoldDB" id="A0A1G9HK59"/>